<sequence>MDDRQATSDLGGRSGTPTTALLAEVRRKGMGVDGWASGVRRTMLGGNAVQTTQAAQAEQLACNVWPADEALWSDGPDAAAS</sequence>
<evidence type="ECO:0000313" key="2">
    <source>
        <dbReference type="Proteomes" id="UP000368474"/>
    </source>
</evidence>
<proteinExistence type="predicted"/>
<keyword evidence="2" id="KW-1185">Reference proteome</keyword>
<dbReference type="AlphaFoldDB" id="A0A5E4TAY2"/>
<name>A0A5E4TAY2_9BURK</name>
<dbReference type="EMBL" id="CABPSD010000003">
    <property type="protein sequence ID" value="VVD84113.1"/>
    <property type="molecule type" value="Genomic_DNA"/>
</dbReference>
<evidence type="ECO:0000313" key="1">
    <source>
        <dbReference type="EMBL" id="VVD84113.1"/>
    </source>
</evidence>
<organism evidence="1 2">
    <name type="scientific">Pandoraea morbifera</name>
    <dbReference type="NCBI Taxonomy" id="2508300"/>
    <lineage>
        <taxon>Bacteria</taxon>
        <taxon>Pseudomonadati</taxon>
        <taxon>Pseudomonadota</taxon>
        <taxon>Betaproteobacteria</taxon>
        <taxon>Burkholderiales</taxon>
        <taxon>Burkholderiaceae</taxon>
        <taxon>Pandoraea</taxon>
    </lineage>
</organism>
<dbReference type="Proteomes" id="UP000368474">
    <property type="component" value="Unassembled WGS sequence"/>
</dbReference>
<gene>
    <name evidence="1" type="ORF">PMO31116_01245</name>
</gene>
<accession>A0A5E4TAY2</accession>
<reference evidence="1 2" key="1">
    <citation type="submission" date="2019-08" db="EMBL/GenBank/DDBJ databases">
        <authorList>
            <person name="Peeters C."/>
        </authorList>
    </citation>
    <scope>NUCLEOTIDE SEQUENCE [LARGE SCALE GENOMIC DNA]</scope>
    <source>
        <strain evidence="1 2">LMG 31116</strain>
    </source>
</reference>
<protein>
    <submittedName>
        <fullName evidence="1">Uncharacterized protein</fullName>
    </submittedName>
</protein>